<dbReference type="OrthoDB" id="75724at2759"/>
<dbReference type="InterPro" id="IPR036273">
    <property type="entry name" value="CRAL/TRIO_N_dom_sf"/>
</dbReference>
<dbReference type="Pfam" id="PF00650">
    <property type="entry name" value="CRAL_TRIO"/>
    <property type="match status" value="1"/>
</dbReference>
<feature type="domain" description="CRAL-TRIO" evidence="1">
    <location>
        <begin position="126"/>
        <end position="288"/>
    </location>
</feature>
<dbReference type="PROSITE" id="PS50191">
    <property type="entry name" value="CRAL_TRIO"/>
    <property type="match status" value="1"/>
</dbReference>
<dbReference type="SUPFAM" id="SSF46938">
    <property type="entry name" value="CRAL/TRIO N-terminal domain"/>
    <property type="match status" value="1"/>
</dbReference>
<dbReference type="GO" id="GO:0016020">
    <property type="term" value="C:membrane"/>
    <property type="evidence" value="ECO:0007669"/>
    <property type="project" value="TreeGrafter"/>
</dbReference>
<dbReference type="SMART" id="SM00516">
    <property type="entry name" value="SEC14"/>
    <property type="match status" value="1"/>
</dbReference>
<dbReference type="EMBL" id="GHWJ01005648">
    <property type="protein sequence ID" value="NOV38385.1"/>
    <property type="molecule type" value="Transcribed_RNA"/>
</dbReference>
<dbReference type="Gene3D" id="3.40.525.10">
    <property type="entry name" value="CRAL-TRIO lipid binding domain"/>
    <property type="match status" value="1"/>
</dbReference>
<dbReference type="SMART" id="SM01100">
    <property type="entry name" value="CRAL_TRIO_N"/>
    <property type="match status" value="1"/>
</dbReference>
<dbReference type="PANTHER" id="PTHR10174:SF130">
    <property type="entry name" value="ALPHA-TOCOPHEROL TRANSFER PROTEIN-LIKE"/>
    <property type="match status" value="1"/>
</dbReference>
<dbReference type="PRINTS" id="PR00180">
    <property type="entry name" value="CRETINALDHBP"/>
</dbReference>
<evidence type="ECO:0000259" key="1">
    <source>
        <dbReference type="PROSITE" id="PS50191"/>
    </source>
</evidence>
<dbReference type="Pfam" id="PF03765">
    <property type="entry name" value="CRAL_TRIO_N"/>
    <property type="match status" value="1"/>
</dbReference>
<dbReference type="InterPro" id="IPR036865">
    <property type="entry name" value="CRAL-TRIO_dom_sf"/>
</dbReference>
<sequence length="320" mass="37440">MELVGRFKREANRKASFKGVDEASMASDRGLVPKIGGDMTADLEEMARLELGETPEVKAKSVEQLRRLLSEEPWLECPTDEEFLVKFLRARKYDVEEALKNIRKYFRVKQETREMFDNLNPYSVPFDSTCREHRLVTVSRLRDSFGRGVVLLRLGAWNSRMCSLIDYFRVSLVQVEWLLFQQDVQIRGVVFVLDFKGLSVYHITQYTPYFMSKLLYLMQDCYPIRVKALYVTHNPALFDILFAAAKRFMKPKLLQRVRLLGHDLEKLHSLLPADVIPQEAGGTHESYDYDKLEKDLQSNAKFFDDISRYGYRNKPGRRNR</sequence>
<organism evidence="2">
    <name type="scientific">Rhipicephalus microplus</name>
    <name type="common">Cattle tick</name>
    <name type="synonym">Boophilus microplus</name>
    <dbReference type="NCBI Taxonomy" id="6941"/>
    <lineage>
        <taxon>Eukaryota</taxon>
        <taxon>Metazoa</taxon>
        <taxon>Ecdysozoa</taxon>
        <taxon>Arthropoda</taxon>
        <taxon>Chelicerata</taxon>
        <taxon>Arachnida</taxon>
        <taxon>Acari</taxon>
        <taxon>Parasitiformes</taxon>
        <taxon>Ixodida</taxon>
        <taxon>Ixodoidea</taxon>
        <taxon>Ixodidae</taxon>
        <taxon>Rhipicephalinae</taxon>
        <taxon>Rhipicephalus</taxon>
        <taxon>Boophilus</taxon>
    </lineage>
</organism>
<dbReference type="InterPro" id="IPR001251">
    <property type="entry name" value="CRAL-TRIO_dom"/>
</dbReference>
<dbReference type="SUPFAM" id="SSF52087">
    <property type="entry name" value="CRAL/TRIO domain"/>
    <property type="match status" value="1"/>
</dbReference>
<dbReference type="GO" id="GO:1902936">
    <property type="term" value="F:phosphatidylinositol bisphosphate binding"/>
    <property type="evidence" value="ECO:0007669"/>
    <property type="project" value="TreeGrafter"/>
</dbReference>
<dbReference type="Gene3D" id="1.20.5.1200">
    <property type="entry name" value="Alpha-tocopherol transfer"/>
    <property type="match status" value="1"/>
</dbReference>
<dbReference type="CDD" id="cd00170">
    <property type="entry name" value="SEC14"/>
    <property type="match status" value="1"/>
</dbReference>
<proteinExistence type="predicted"/>
<dbReference type="InterPro" id="IPR011074">
    <property type="entry name" value="CRAL/TRIO_N_dom"/>
</dbReference>
<dbReference type="VEuPathDB" id="VectorBase:LOC119169367"/>
<name>A0A6M2CXG8_RHIMP</name>
<dbReference type="Gene3D" id="1.10.8.20">
    <property type="entry name" value="N-terminal domain of phosphatidylinositol transfer protein sec14p"/>
    <property type="match status" value="1"/>
</dbReference>
<reference evidence="2" key="1">
    <citation type="submission" date="2019-09" db="EMBL/GenBank/DDBJ databases">
        <title>Organ-specific transcriptomic study of the physiology of the cattle tick, Rhipicephalus microplus.</title>
        <authorList>
            <person name="Tirloni L."/>
            <person name="Braz G."/>
            <person name="Gandara A.C.P."/>
            <person name="Sabadin G.A."/>
            <person name="da Silva R.M."/>
            <person name="Guizzo M.G."/>
            <person name="Machado J.A."/>
            <person name="Costa E.P."/>
            <person name="Gomes H.F."/>
            <person name="Moraes J."/>
            <person name="Mota M.B.S."/>
            <person name="Mesquita R.D."/>
            <person name="Alvarenga P.H."/>
            <person name="Alves F."/>
            <person name="Seixas A."/>
            <person name="da Fonseca R.N."/>
            <person name="Fogaca A."/>
            <person name="Logullo C."/>
            <person name="Tanaka A."/>
            <person name="Daffre S."/>
            <person name="Termignoni C."/>
            <person name="Vaz I.S.Jr."/>
            <person name="Oliveira P.L."/>
            <person name="Ribeiro J.M."/>
        </authorList>
    </citation>
    <scope>NUCLEOTIDE SEQUENCE</scope>
    <source>
        <strain evidence="2">Porto Alegre</strain>
    </source>
</reference>
<protein>
    <submittedName>
        <fullName evidence="2">Putative phosphatidylinositol transfer protein sec14</fullName>
    </submittedName>
</protein>
<accession>A0A6M2CXG8</accession>
<dbReference type="PANTHER" id="PTHR10174">
    <property type="entry name" value="ALPHA-TOCOPHEROL TRANSFER PROTEIN-RELATED"/>
    <property type="match status" value="1"/>
</dbReference>
<evidence type="ECO:0000313" key="2">
    <source>
        <dbReference type="EMBL" id="NOV38385.1"/>
    </source>
</evidence>
<dbReference type="AlphaFoldDB" id="A0A6M2CXG8"/>